<dbReference type="Gene3D" id="3.30.70.260">
    <property type="match status" value="1"/>
</dbReference>
<dbReference type="InterPro" id="IPR027471">
    <property type="entry name" value="YbeD-like_sf"/>
</dbReference>
<accession>A0A915TYY1</accession>
<sequence length="91" mass="10350">MEKIPMQNNSCKPKIDYPCVWQYTVIGMDRQAVRAAVLEHVGDVEISLSDSMVSSGGRYISMKLELTVYSDYQRLRLYEVLAGHPDIKVVL</sequence>
<dbReference type="AlphaFoldDB" id="A0A915TYY1"/>
<organism evidence="1 2">
    <name type="scientific">Desulfolithobacter dissulfuricans</name>
    <dbReference type="NCBI Taxonomy" id="2795293"/>
    <lineage>
        <taxon>Bacteria</taxon>
        <taxon>Pseudomonadati</taxon>
        <taxon>Thermodesulfobacteriota</taxon>
        <taxon>Desulfobulbia</taxon>
        <taxon>Desulfobulbales</taxon>
        <taxon>Desulfobulbaceae</taxon>
        <taxon>Desulfolithobacter</taxon>
    </lineage>
</organism>
<dbReference type="Pfam" id="PF04359">
    <property type="entry name" value="DUF493"/>
    <property type="match status" value="1"/>
</dbReference>
<dbReference type="SUPFAM" id="SSF117991">
    <property type="entry name" value="YbeD/HP0495-like"/>
    <property type="match status" value="1"/>
</dbReference>
<dbReference type="InterPro" id="IPR007454">
    <property type="entry name" value="UPF0250_YbeD-like"/>
</dbReference>
<evidence type="ECO:0000313" key="2">
    <source>
        <dbReference type="Proteomes" id="UP001063350"/>
    </source>
</evidence>
<dbReference type="Proteomes" id="UP001063350">
    <property type="component" value="Chromosome"/>
</dbReference>
<keyword evidence="2" id="KW-1185">Reference proteome</keyword>
<evidence type="ECO:0008006" key="3">
    <source>
        <dbReference type="Google" id="ProtNLM"/>
    </source>
</evidence>
<evidence type="ECO:0000313" key="1">
    <source>
        <dbReference type="EMBL" id="BCO08358.1"/>
    </source>
</evidence>
<dbReference type="EMBL" id="AP024233">
    <property type="protein sequence ID" value="BCO08358.1"/>
    <property type="molecule type" value="Genomic_DNA"/>
</dbReference>
<name>A0A915TYY1_9BACT</name>
<dbReference type="KEGG" id="ddu:GF1_07340"/>
<proteinExistence type="predicted"/>
<gene>
    <name evidence="1" type="ORF">GF1_07340</name>
</gene>
<protein>
    <recommendedName>
        <fullName evidence="3">DUF493 domain-containing protein</fullName>
    </recommendedName>
</protein>
<reference evidence="1" key="1">
    <citation type="submission" date="2020-12" db="EMBL/GenBank/DDBJ databases">
        <title>Desulfobium dissulfuricans gen. nov., sp. nov., a novel mesophilic, sulfate-reducing bacterium isolated from a deep-sea hydrothermal vent.</title>
        <authorList>
            <person name="Hashimoto Y."/>
            <person name="Tame A."/>
            <person name="Sawayama S."/>
            <person name="Miyazaki J."/>
            <person name="Takai K."/>
            <person name="Nakagawa S."/>
        </authorList>
    </citation>
    <scope>NUCLEOTIDE SEQUENCE</scope>
    <source>
        <strain evidence="1">GF1</strain>
    </source>
</reference>